<accession>A0A6A8LL74</accession>
<proteinExistence type="inferred from homology"/>
<comment type="similarity">
    <text evidence="1">Belongs to the ROK (NagC/XylR) family.</text>
</comment>
<dbReference type="EMBL" id="WKKZ01000019">
    <property type="protein sequence ID" value="MSE04544.1"/>
    <property type="molecule type" value="Genomic_DNA"/>
</dbReference>
<dbReference type="Proteomes" id="UP000437575">
    <property type="component" value="Unassembled WGS sequence"/>
</dbReference>
<gene>
    <name evidence="2" type="ORF">GKC34_01455</name>
</gene>
<evidence type="ECO:0000313" key="2">
    <source>
        <dbReference type="EMBL" id="MSE04544.1"/>
    </source>
</evidence>
<dbReference type="Gene3D" id="3.30.420.40">
    <property type="match status" value="2"/>
</dbReference>
<protein>
    <submittedName>
        <fullName evidence="2">ROK family protein</fullName>
    </submittedName>
</protein>
<reference evidence="2 3" key="1">
    <citation type="submission" date="2019-11" db="EMBL/GenBank/DDBJ databases">
        <title>Draft Genome Sequence of Plant Growth-Promoting Rhizosphere-Associated Bacteria.</title>
        <authorList>
            <person name="Vasilyev I.Y."/>
            <person name="Radchenko V."/>
            <person name="Ilnitskaya E.V."/>
        </authorList>
    </citation>
    <scope>NUCLEOTIDE SEQUENCE [LARGE SCALE GENOMIC DNA]</scope>
    <source>
        <strain evidence="2 3">VRA_1sq_f</strain>
    </source>
</reference>
<dbReference type="CDD" id="cd24152">
    <property type="entry name" value="ASKHA_NBD_ROK-like"/>
    <property type="match status" value="1"/>
</dbReference>
<evidence type="ECO:0000256" key="1">
    <source>
        <dbReference type="ARBA" id="ARBA00006479"/>
    </source>
</evidence>
<evidence type="ECO:0000313" key="3">
    <source>
        <dbReference type="Proteomes" id="UP000437575"/>
    </source>
</evidence>
<name>A0A6A8LL74_9LACO</name>
<dbReference type="AlphaFoldDB" id="A0A6A8LL74"/>
<dbReference type="InterPro" id="IPR000600">
    <property type="entry name" value="ROK"/>
</dbReference>
<organism evidence="2 3">
    <name type="scientific">Ligilactobacillus salivarius</name>
    <dbReference type="NCBI Taxonomy" id="1624"/>
    <lineage>
        <taxon>Bacteria</taxon>
        <taxon>Bacillati</taxon>
        <taxon>Bacillota</taxon>
        <taxon>Bacilli</taxon>
        <taxon>Lactobacillales</taxon>
        <taxon>Lactobacillaceae</taxon>
        <taxon>Ligilactobacillus</taxon>
    </lineage>
</organism>
<dbReference type="InterPro" id="IPR043129">
    <property type="entry name" value="ATPase_NBD"/>
</dbReference>
<dbReference type="PANTHER" id="PTHR18964">
    <property type="entry name" value="ROK (REPRESSOR, ORF, KINASE) FAMILY"/>
    <property type="match status" value="1"/>
</dbReference>
<dbReference type="PANTHER" id="PTHR18964:SF170">
    <property type="entry name" value="SUGAR KINASE"/>
    <property type="match status" value="1"/>
</dbReference>
<dbReference type="Pfam" id="PF00480">
    <property type="entry name" value="ROK"/>
    <property type="match status" value="2"/>
</dbReference>
<sequence length="304" mass="33358">MKNNYLSIDIGGTNTKYALFDNAGNLYENGTIATVTTNQEDFLKSLDNIIRKYESQIKGIAVSVPGKVDVNEGTVYYGGSLPFLDGLCLKAKIEHKYHIVTNVENDGKSAALAELWLGSLKEVRNGLVLVLGTGVGGGIIINRHLYRGSHFQAGELSFMFNGAEEEAENYSQLVGYDVSAVSMIGDIATKIGLSNKKDGPEIFKAINAKNLDALEIFEEYCEKVARLIINVQAVIDVEKIAIGGGISAQPIVVKEIRRQYSNLLDRFTLHRETTTAPEIVVAHFQSNANLYGALYAFLQHEDDF</sequence>
<comment type="caution">
    <text evidence="2">The sequence shown here is derived from an EMBL/GenBank/DDBJ whole genome shotgun (WGS) entry which is preliminary data.</text>
</comment>
<dbReference type="SUPFAM" id="SSF53067">
    <property type="entry name" value="Actin-like ATPase domain"/>
    <property type="match status" value="1"/>
</dbReference>